<name>R7QP59_CHOCR</name>
<accession>R7QP59</accession>
<dbReference type="Proteomes" id="UP000012073">
    <property type="component" value="Unassembled WGS sequence"/>
</dbReference>
<dbReference type="Gene3D" id="3.40.50.11350">
    <property type="match status" value="1"/>
</dbReference>
<dbReference type="Gramene" id="CDF40287">
    <property type="protein sequence ID" value="CDF40287"/>
    <property type="gene ID" value="CHC_T00007110001"/>
</dbReference>
<proteinExistence type="predicted"/>
<dbReference type="AlphaFoldDB" id="R7QP59"/>
<evidence type="ECO:0000313" key="2">
    <source>
        <dbReference type="Proteomes" id="UP000012073"/>
    </source>
</evidence>
<gene>
    <name evidence="1" type="ORF">CHC_T00007110001</name>
</gene>
<dbReference type="EMBL" id="HG002154">
    <property type="protein sequence ID" value="CDF40287.1"/>
    <property type="molecule type" value="Genomic_DNA"/>
</dbReference>
<dbReference type="RefSeq" id="XP_005710581.1">
    <property type="nucleotide sequence ID" value="XM_005710524.1"/>
</dbReference>
<dbReference type="GeneID" id="17318334"/>
<reference evidence="2" key="1">
    <citation type="journal article" date="2013" name="Proc. Natl. Acad. Sci. U.S.A.">
        <title>Genome structure and metabolic features in the red seaweed Chondrus crispus shed light on evolution of the Archaeplastida.</title>
        <authorList>
            <person name="Collen J."/>
            <person name="Porcel B."/>
            <person name="Carre W."/>
            <person name="Ball S.G."/>
            <person name="Chaparro C."/>
            <person name="Tonon T."/>
            <person name="Barbeyron T."/>
            <person name="Michel G."/>
            <person name="Noel B."/>
            <person name="Valentin K."/>
            <person name="Elias M."/>
            <person name="Artiguenave F."/>
            <person name="Arun A."/>
            <person name="Aury J.M."/>
            <person name="Barbosa-Neto J.F."/>
            <person name="Bothwell J.H."/>
            <person name="Bouget F.Y."/>
            <person name="Brillet L."/>
            <person name="Cabello-Hurtado F."/>
            <person name="Capella-Gutierrez S."/>
            <person name="Charrier B."/>
            <person name="Cladiere L."/>
            <person name="Cock J.M."/>
            <person name="Coelho S.M."/>
            <person name="Colleoni C."/>
            <person name="Czjzek M."/>
            <person name="Da Silva C."/>
            <person name="Delage L."/>
            <person name="Denoeud F."/>
            <person name="Deschamps P."/>
            <person name="Dittami S.M."/>
            <person name="Gabaldon T."/>
            <person name="Gachon C.M."/>
            <person name="Groisillier A."/>
            <person name="Herve C."/>
            <person name="Jabbari K."/>
            <person name="Katinka M."/>
            <person name="Kloareg B."/>
            <person name="Kowalczyk N."/>
            <person name="Labadie K."/>
            <person name="Leblanc C."/>
            <person name="Lopez P.J."/>
            <person name="McLachlan D.H."/>
            <person name="Meslet-Cladiere L."/>
            <person name="Moustafa A."/>
            <person name="Nehr Z."/>
            <person name="Nyvall Collen P."/>
            <person name="Panaud O."/>
            <person name="Partensky F."/>
            <person name="Poulain J."/>
            <person name="Rensing S.A."/>
            <person name="Rousvoal S."/>
            <person name="Samson G."/>
            <person name="Symeonidi A."/>
            <person name="Weissenbach J."/>
            <person name="Zambounis A."/>
            <person name="Wincker P."/>
            <person name="Boyen C."/>
        </authorList>
    </citation>
    <scope>NUCLEOTIDE SEQUENCE [LARGE SCALE GENOMIC DNA]</scope>
    <source>
        <strain evidence="2">cv. Stackhouse</strain>
    </source>
</reference>
<dbReference type="KEGG" id="ccp:CHC_T00007110001"/>
<keyword evidence="2" id="KW-1185">Reference proteome</keyword>
<organism evidence="1 2">
    <name type="scientific">Chondrus crispus</name>
    <name type="common">Carrageen Irish moss</name>
    <name type="synonym">Polymorpha crispa</name>
    <dbReference type="NCBI Taxonomy" id="2769"/>
    <lineage>
        <taxon>Eukaryota</taxon>
        <taxon>Rhodophyta</taxon>
        <taxon>Florideophyceae</taxon>
        <taxon>Rhodymeniophycidae</taxon>
        <taxon>Gigartinales</taxon>
        <taxon>Gigartinaceae</taxon>
        <taxon>Chondrus</taxon>
    </lineage>
</organism>
<protein>
    <submittedName>
        <fullName evidence="1">Uncharacterized protein</fullName>
    </submittedName>
</protein>
<evidence type="ECO:0000313" key="1">
    <source>
        <dbReference type="EMBL" id="CDF40287.1"/>
    </source>
</evidence>
<sequence length="122" mass="13819">MAAEQTPALFLAASPYVPEETVRQLREAFGKRARLAPPVKQSLLHNDQNFVERELAVRCGCFIGDFASTWSGTVYYKRRTLGLKTHWTSVLLEKSKTLGYYAEEERIPRPEELEAKFAVAGI</sequence>
<dbReference type="OrthoDB" id="12268at2759"/>